<keyword evidence="3" id="KW-1185">Reference proteome</keyword>
<accession>A0A4Y3PWM7</accession>
<feature type="domain" description="Saccharopine dehydrogenase NADP binding" evidence="1">
    <location>
        <begin position="6"/>
        <end position="122"/>
    </location>
</feature>
<dbReference type="STRING" id="54914.AV540_10155"/>
<dbReference type="Pfam" id="PF03435">
    <property type="entry name" value="Sacchrp_dh_NADP"/>
    <property type="match status" value="1"/>
</dbReference>
<dbReference type="Proteomes" id="UP000316882">
    <property type="component" value="Unassembled WGS sequence"/>
</dbReference>
<dbReference type="SUPFAM" id="SSF51735">
    <property type="entry name" value="NAD(P)-binding Rossmann-fold domains"/>
    <property type="match status" value="1"/>
</dbReference>
<dbReference type="Gene3D" id="3.30.360.10">
    <property type="entry name" value="Dihydrodipicolinate Reductase, domain 2"/>
    <property type="match status" value="1"/>
</dbReference>
<dbReference type="PANTHER" id="PTHR43781:SF1">
    <property type="entry name" value="SACCHAROPINE DEHYDROGENASE"/>
    <property type="match status" value="1"/>
</dbReference>
<dbReference type="Gene3D" id="3.40.50.720">
    <property type="entry name" value="NAD(P)-binding Rossmann-like Domain"/>
    <property type="match status" value="1"/>
</dbReference>
<reference evidence="2 3" key="1">
    <citation type="submission" date="2019-06" db="EMBL/GenBank/DDBJ databases">
        <title>Whole genome shotgun sequence of Brevibacillus parabrevis NBRC 12334.</title>
        <authorList>
            <person name="Hosoyama A."/>
            <person name="Uohara A."/>
            <person name="Ohji S."/>
            <person name="Ichikawa N."/>
        </authorList>
    </citation>
    <scope>NUCLEOTIDE SEQUENCE [LARGE SCALE GENOMIC DNA]</scope>
    <source>
        <strain evidence="2 3">NBRC 12334</strain>
    </source>
</reference>
<evidence type="ECO:0000259" key="1">
    <source>
        <dbReference type="Pfam" id="PF03435"/>
    </source>
</evidence>
<dbReference type="EMBL" id="BJMH01000033">
    <property type="protein sequence ID" value="GEB35111.1"/>
    <property type="molecule type" value="Genomic_DNA"/>
</dbReference>
<evidence type="ECO:0000313" key="2">
    <source>
        <dbReference type="EMBL" id="GEB35111.1"/>
    </source>
</evidence>
<proteinExistence type="predicted"/>
<dbReference type="RefSeq" id="WP_122964060.1">
    <property type="nucleotide sequence ID" value="NZ_BJMH01000033.1"/>
</dbReference>
<dbReference type="InterPro" id="IPR005097">
    <property type="entry name" value="Sacchrp_dh_NADP-bd"/>
</dbReference>
<dbReference type="InterPro" id="IPR036291">
    <property type="entry name" value="NAD(P)-bd_dom_sf"/>
</dbReference>
<dbReference type="AlphaFoldDB" id="A0A4Y3PWM7"/>
<sequence length="376" mass="41235">MEKKTIGILGATGVVGGAALATILTAAGHRVLLGGRNPEKLRGLLAGCEDRGDFWEVDVFDASRLADFCSRCDIVINCAGPAKQVLDKVAVACLEKGVHYVDVSGDEHLYRLLLTRKAEIEAKGLRFVISAGVYPGLSEIFPSYIAEEELDSTEQLELFFAGQGDFSLNAAYDIVCSIEEDTGYGMSYCRDGEVRKIDGPFHKSCMLPQPAGKRDTYPVLTEEFCRMAHAHDIKAAYFYNSYQHSGILNQFVMIKALQQYKTEEQKQHSAKLLLQQFAAKKPNVDDYTMFHLHADGLRDGAPVRLTATLLYRGDWNRLSGIVAATVAQLVTEEADKKAGCYYVSEGVSQAALTQALCRQGVELALERSERTAGGAR</sequence>
<organism evidence="2 3">
    <name type="scientific">Brevibacillus parabrevis</name>
    <dbReference type="NCBI Taxonomy" id="54914"/>
    <lineage>
        <taxon>Bacteria</taxon>
        <taxon>Bacillati</taxon>
        <taxon>Bacillota</taxon>
        <taxon>Bacilli</taxon>
        <taxon>Bacillales</taxon>
        <taxon>Paenibacillaceae</taxon>
        <taxon>Brevibacillus</taxon>
    </lineage>
</organism>
<name>A0A4Y3PWM7_BREPA</name>
<comment type="caution">
    <text evidence="2">The sequence shown here is derived from an EMBL/GenBank/DDBJ whole genome shotgun (WGS) entry which is preliminary data.</text>
</comment>
<protein>
    <submittedName>
        <fullName evidence="2">Saccharopine dehydrogenase</fullName>
    </submittedName>
</protein>
<evidence type="ECO:0000313" key="3">
    <source>
        <dbReference type="Proteomes" id="UP000316882"/>
    </source>
</evidence>
<dbReference type="PANTHER" id="PTHR43781">
    <property type="entry name" value="SACCHAROPINE DEHYDROGENASE"/>
    <property type="match status" value="1"/>
</dbReference>
<gene>
    <name evidence="2" type="ORF">BPA01_46910</name>
</gene>